<dbReference type="EMBL" id="REFZ01000003">
    <property type="protein sequence ID" value="RQH01952.1"/>
    <property type="molecule type" value="Genomic_DNA"/>
</dbReference>
<sequence>MLSLIQRGFNVLREDGLLDFIFETTRYVKQYPGSVYFFFNDFKIDVDSGTTLIDLRSSTLGADSFALIQQLEKDESFSRLYLTVTDRSEFEELNNDIIHEFRNLDLEIEVVTAHSKRFCEALAASSLIYLCNRSSLATYRLLDRNSNRTYTSSFHGVIAKAYGTLRPSKTEQKRSDLLSRFRRELDVQSVESDVELYSRATAETFHPDRLQKFGYPRFDRIRELEAGEEEPVLPEEAKRELQDDVFTVLYAPTQRHGYYEPPFLASSETAIEQIREFLSERNIRIYVRTHVNDERRGLYDDVVDGETIRYAGHSFAPMSTELLPFVDVLVTDYSSIYFEFLPFDRPIVFFSQDHERFMRTIGVAFDYDRYFPGPKIQSTEEFLEELESLSGGDDGYRDEREFVRRTFLPPRSKTFLENVLNTRPARN</sequence>
<dbReference type="Proteomes" id="UP000281431">
    <property type="component" value="Unassembled WGS sequence"/>
</dbReference>
<dbReference type="InterPro" id="IPR043149">
    <property type="entry name" value="TagF_N"/>
</dbReference>
<organism evidence="7 8">
    <name type="scientific">Natrarchaeobius chitinivorans</name>
    <dbReference type="NCBI Taxonomy" id="1679083"/>
    <lineage>
        <taxon>Archaea</taxon>
        <taxon>Methanobacteriati</taxon>
        <taxon>Methanobacteriota</taxon>
        <taxon>Stenosarchaea group</taxon>
        <taxon>Halobacteria</taxon>
        <taxon>Halobacteriales</taxon>
        <taxon>Natrialbaceae</taxon>
        <taxon>Natrarchaeobius</taxon>
    </lineage>
</organism>
<keyword evidence="6" id="KW-0472">Membrane</keyword>
<dbReference type="AlphaFoldDB" id="A0A3N6MZJ1"/>
<dbReference type="PANTHER" id="PTHR37316:SF3">
    <property type="entry name" value="TEICHOIC ACID GLYCEROL-PHOSPHATE TRANSFERASE"/>
    <property type="match status" value="1"/>
</dbReference>
<evidence type="ECO:0008006" key="9">
    <source>
        <dbReference type="Google" id="ProtNLM"/>
    </source>
</evidence>
<dbReference type="GO" id="GO:0047355">
    <property type="term" value="F:CDP-glycerol glycerophosphotransferase activity"/>
    <property type="evidence" value="ECO:0007669"/>
    <property type="project" value="InterPro"/>
</dbReference>
<keyword evidence="5" id="KW-0777">Teichoic acid biosynthesis</keyword>
<evidence type="ECO:0000313" key="7">
    <source>
        <dbReference type="EMBL" id="RQH01952.1"/>
    </source>
</evidence>
<dbReference type="SUPFAM" id="SSF53756">
    <property type="entry name" value="UDP-Glycosyltransferase/glycogen phosphorylase"/>
    <property type="match status" value="1"/>
</dbReference>
<comment type="similarity">
    <text evidence="2">Belongs to the CDP-glycerol glycerophosphotransferase family.</text>
</comment>
<keyword evidence="3" id="KW-1003">Cell membrane</keyword>
<dbReference type="InterPro" id="IPR051612">
    <property type="entry name" value="Teichoic_Acid_Biosynth"/>
</dbReference>
<gene>
    <name evidence="7" type="ORF">EA472_06515</name>
</gene>
<name>A0A3N6MZJ1_NATCH</name>
<evidence type="ECO:0000256" key="6">
    <source>
        <dbReference type="ARBA" id="ARBA00023136"/>
    </source>
</evidence>
<accession>A0A3N6MZJ1</accession>
<comment type="subcellular location">
    <subcellularLocation>
        <location evidence="1">Cell membrane</location>
        <topology evidence="1">Peripheral membrane protein</topology>
    </subcellularLocation>
</comment>
<protein>
    <recommendedName>
        <fullName evidence="9">CDP-glycerol glycerophosphotransferase family protein</fullName>
    </recommendedName>
</protein>
<evidence type="ECO:0000256" key="1">
    <source>
        <dbReference type="ARBA" id="ARBA00004202"/>
    </source>
</evidence>
<proteinExistence type="inferred from homology"/>
<dbReference type="InterPro" id="IPR043148">
    <property type="entry name" value="TagF_C"/>
</dbReference>
<keyword evidence="8" id="KW-1185">Reference proteome</keyword>
<dbReference type="GO" id="GO:0005886">
    <property type="term" value="C:plasma membrane"/>
    <property type="evidence" value="ECO:0007669"/>
    <property type="project" value="UniProtKB-SubCell"/>
</dbReference>
<dbReference type="InterPro" id="IPR007554">
    <property type="entry name" value="Glycerophosphate_synth"/>
</dbReference>
<keyword evidence="4" id="KW-0808">Transferase</keyword>
<comment type="caution">
    <text evidence="7">The sequence shown here is derived from an EMBL/GenBank/DDBJ whole genome shotgun (WGS) entry which is preliminary data.</text>
</comment>
<dbReference type="Gene3D" id="3.40.50.11820">
    <property type="match status" value="1"/>
</dbReference>
<evidence type="ECO:0000313" key="8">
    <source>
        <dbReference type="Proteomes" id="UP000281431"/>
    </source>
</evidence>
<reference evidence="7 8" key="1">
    <citation type="submission" date="2018-10" db="EMBL/GenBank/DDBJ databases">
        <title>Natrarchaeobius chitinivorans gen. nov., sp. nov., and Natrarchaeobius haloalkaliphilus sp. nov., alkaliphilic, chitin-utilizing haloarchaea from hypersaline alkaline lakes.</title>
        <authorList>
            <person name="Sorokin D.Y."/>
            <person name="Elcheninov A.G."/>
            <person name="Kostrikina N.A."/>
            <person name="Bale N.J."/>
            <person name="Sinninghe Damste J.S."/>
            <person name="Khijniak T.V."/>
            <person name="Kublanov I.V."/>
            <person name="Toshchakov S.V."/>
        </authorList>
    </citation>
    <scope>NUCLEOTIDE SEQUENCE [LARGE SCALE GENOMIC DNA]</scope>
    <source>
        <strain evidence="7 8">AArcht7</strain>
    </source>
</reference>
<evidence type="ECO:0000256" key="2">
    <source>
        <dbReference type="ARBA" id="ARBA00010488"/>
    </source>
</evidence>
<dbReference type="Gene3D" id="3.40.50.12580">
    <property type="match status" value="1"/>
</dbReference>
<evidence type="ECO:0000256" key="3">
    <source>
        <dbReference type="ARBA" id="ARBA00022475"/>
    </source>
</evidence>
<dbReference type="PANTHER" id="PTHR37316">
    <property type="entry name" value="TEICHOIC ACID GLYCEROL-PHOSPHATE PRIMASE"/>
    <property type="match status" value="1"/>
</dbReference>
<dbReference type="Pfam" id="PF04464">
    <property type="entry name" value="Glyphos_transf"/>
    <property type="match status" value="1"/>
</dbReference>
<evidence type="ECO:0000256" key="5">
    <source>
        <dbReference type="ARBA" id="ARBA00022944"/>
    </source>
</evidence>
<evidence type="ECO:0000256" key="4">
    <source>
        <dbReference type="ARBA" id="ARBA00022679"/>
    </source>
</evidence>